<feature type="transmembrane region" description="Helical" evidence="6">
    <location>
        <begin position="181"/>
        <end position="204"/>
    </location>
</feature>
<feature type="transmembrane region" description="Helical" evidence="6">
    <location>
        <begin position="114"/>
        <end position="133"/>
    </location>
</feature>
<evidence type="ECO:0000256" key="6">
    <source>
        <dbReference type="SAM" id="Phobius"/>
    </source>
</evidence>
<evidence type="ECO:0000256" key="1">
    <source>
        <dbReference type="ARBA" id="ARBA00004651"/>
    </source>
</evidence>
<dbReference type="GO" id="GO:0005886">
    <property type="term" value="C:plasma membrane"/>
    <property type="evidence" value="ECO:0007669"/>
    <property type="project" value="UniProtKB-SubCell"/>
</dbReference>
<keyword evidence="5 6" id="KW-0472">Membrane</keyword>
<dbReference type="Pfam" id="PF02690">
    <property type="entry name" value="Na_Pi_cotrans"/>
    <property type="match status" value="2"/>
</dbReference>
<dbReference type="PANTHER" id="PTHR10010:SF46">
    <property type="entry name" value="SODIUM-DEPENDENT PHOSPHATE TRANSPORT PROTEIN 2B"/>
    <property type="match status" value="1"/>
</dbReference>
<reference evidence="7 8" key="1">
    <citation type="submission" date="2020-06" db="EMBL/GenBank/DDBJ databases">
        <authorList>
            <person name="Voronona O.L."/>
            <person name="Aksenova E.I."/>
            <person name="Kunda M.S."/>
            <person name="Semenov A.N."/>
            <person name="Ryzhova N."/>
        </authorList>
    </citation>
    <scope>NUCLEOTIDE SEQUENCE [LARGE SCALE GENOMIC DNA]</scope>
    <source>
        <strain evidence="7 8">MPKMM3633</strain>
    </source>
</reference>
<dbReference type="AlphaFoldDB" id="A0A859CTD2"/>
<keyword evidence="3 6" id="KW-0812">Transmembrane</keyword>
<dbReference type="InterPro" id="IPR003841">
    <property type="entry name" value="Na/Pi_transpt"/>
</dbReference>
<protein>
    <submittedName>
        <fullName evidence="7">Sodium-dependent phosphate transporter</fullName>
    </submittedName>
</protein>
<keyword evidence="2" id="KW-1003">Cell membrane</keyword>
<feature type="transmembrane region" description="Helical" evidence="6">
    <location>
        <begin position="52"/>
        <end position="80"/>
    </location>
</feature>
<feature type="transmembrane region" description="Helical" evidence="6">
    <location>
        <begin position="6"/>
        <end position="25"/>
    </location>
</feature>
<dbReference type="GO" id="GO:0005436">
    <property type="term" value="F:sodium:phosphate symporter activity"/>
    <property type="evidence" value="ECO:0007669"/>
    <property type="project" value="InterPro"/>
</dbReference>
<feature type="transmembrane region" description="Helical" evidence="6">
    <location>
        <begin position="139"/>
        <end position="160"/>
    </location>
</feature>
<proteinExistence type="predicted"/>
<evidence type="ECO:0000256" key="5">
    <source>
        <dbReference type="ARBA" id="ARBA00023136"/>
    </source>
</evidence>
<dbReference type="GO" id="GO:0044341">
    <property type="term" value="P:sodium-dependent phosphate transport"/>
    <property type="evidence" value="ECO:0007669"/>
    <property type="project" value="InterPro"/>
</dbReference>
<sequence length="570" mass="62743">MGIIIQRMNIILGTIVGLGIFLFGMHQLEQGLQSLGNNRIKKILSRSTEKPIFSVASGVTITAIVQSSSMVSLMVLAFASAGMIPLFNAVGVILGANLGTTFSGWIVTTIGFKMDLAAIALPLFGLSSIVYLFSERRPVWRSGAQAVIGLGLLIFGLSEMKDAVETLPQLFDLSSLGNMPIVVYLLVGMLMTALIQSSSAMTLITLTALHSGIVDLPAAAALVVGADIGTTSTTILGSLRGSRIMKQLALAHVVYNLVVDVLAFLVLLPLLPSAMDFVGITDPLYGIVMFQSSFNLIGLFLFVPFLKQFSDWLSKRFGKDDDEYISLYLHNTSTEVTDAGLITLEKEVRHLLEMGMTLNMQAFHFSPLQIGTPEQVQSLQKVAKKYEGFSEGYVRLKRLETLIRHYSIRLESVSLNVKQIERISLLLECARDNVFALKSLKDIQSDLDLFRQGDSESSLLFNQEISNSQEGILRRQLSFLQSDMLDEQRLNQFHLLNDMISQQHQALNEDIAESLRLLPADKNKELDVSAAQVTTMLNVSREILHANQGVQHALKLYFKVTEKVGVNAKA</sequence>
<keyword evidence="4 6" id="KW-1133">Transmembrane helix</keyword>
<dbReference type="NCBIfam" id="NF037997">
    <property type="entry name" value="Na_Pi_symport"/>
    <property type="match status" value="1"/>
</dbReference>
<evidence type="ECO:0000256" key="3">
    <source>
        <dbReference type="ARBA" id="ARBA00022692"/>
    </source>
</evidence>
<dbReference type="KEGG" id="mpri:MP3633_0650"/>
<dbReference type="Proteomes" id="UP000509371">
    <property type="component" value="Chromosome"/>
</dbReference>
<evidence type="ECO:0000313" key="7">
    <source>
        <dbReference type="EMBL" id="QKK79386.1"/>
    </source>
</evidence>
<organism evidence="7 8">
    <name type="scientific">Marinomonas primoryensis</name>
    <dbReference type="NCBI Taxonomy" id="178399"/>
    <lineage>
        <taxon>Bacteria</taxon>
        <taxon>Pseudomonadati</taxon>
        <taxon>Pseudomonadota</taxon>
        <taxon>Gammaproteobacteria</taxon>
        <taxon>Oceanospirillales</taxon>
        <taxon>Oceanospirillaceae</taxon>
        <taxon>Marinomonas</taxon>
    </lineage>
</organism>
<feature type="transmembrane region" description="Helical" evidence="6">
    <location>
        <begin position="283"/>
        <end position="306"/>
    </location>
</feature>
<feature type="transmembrane region" description="Helical" evidence="6">
    <location>
        <begin position="248"/>
        <end position="271"/>
    </location>
</feature>
<dbReference type="PANTHER" id="PTHR10010">
    <property type="entry name" value="SOLUTE CARRIER FAMILY 34 SODIUM PHOSPHATE , MEMBER 2-RELATED"/>
    <property type="match status" value="1"/>
</dbReference>
<evidence type="ECO:0000256" key="4">
    <source>
        <dbReference type="ARBA" id="ARBA00022989"/>
    </source>
</evidence>
<evidence type="ECO:0000256" key="2">
    <source>
        <dbReference type="ARBA" id="ARBA00022475"/>
    </source>
</evidence>
<gene>
    <name evidence="7" type="ORF">MP3633_0650</name>
</gene>
<accession>A0A859CTD2</accession>
<feature type="transmembrane region" description="Helical" evidence="6">
    <location>
        <begin position="86"/>
        <end position="107"/>
    </location>
</feature>
<evidence type="ECO:0000313" key="8">
    <source>
        <dbReference type="Proteomes" id="UP000509371"/>
    </source>
</evidence>
<dbReference type="EMBL" id="CP054301">
    <property type="protein sequence ID" value="QKK79386.1"/>
    <property type="molecule type" value="Genomic_DNA"/>
</dbReference>
<name>A0A859CTD2_9GAMM</name>
<comment type="subcellular location">
    <subcellularLocation>
        <location evidence="1">Cell membrane</location>
        <topology evidence="1">Multi-pass membrane protein</topology>
    </subcellularLocation>
</comment>